<keyword evidence="4" id="KW-1185">Reference proteome</keyword>
<dbReference type="OrthoDB" id="118951at2759"/>
<dbReference type="PANTHER" id="PTHR11161:SF0">
    <property type="entry name" value="O-ACYLTRANSFERASE LIKE PROTEIN"/>
    <property type="match status" value="1"/>
</dbReference>
<feature type="transmembrane region" description="Helical" evidence="1">
    <location>
        <begin position="714"/>
        <end position="735"/>
    </location>
</feature>
<gene>
    <name evidence="3" type="ORF">BV898_05324</name>
</gene>
<dbReference type="Pfam" id="PF01757">
    <property type="entry name" value="Acyl_transf_3"/>
    <property type="match status" value="1"/>
</dbReference>
<dbReference type="Proteomes" id="UP000192578">
    <property type="component" value="Unassembled WGS sequence"/>
</dbReference>
<feature type="transmembrane region" description="Helical" evidence="1">
    <location>
        <begin position="526"/>
        <end position="550"/>
    </location>
</feature>
<reference evidence="4" key="1">
    <citation type="submission" date="2017-01" db="EMBL/GenBank/DDBJ databases">
        <title>Comparative genomics of anhydrobiosis in the tardigrade Hypsibius dujardini.</title>
        <authorList>
            <person name="Yoshida Y."/>
            <person name="Koutsovoulos G."/>
            <person name="Laetsch D."/>
            <person name="Stevens L."/>
            <person name="Kumar S."/>
            <person name="Horikawa D."/>
            <person name="Ishino K."/>
            <person name="Komine S."/>
            <person name="Tomita M."/>
            <person name="Blaxter M."/>
            <person name="Arakawa K."/>
        </authorList>
    </citation>
    <scope>NUCLEOTIDE SEQUENCE [LARGE SCALE GENOMIC DNA]</scope>
    <source>
        <strain evidence="4">Z151</strain>
    </source>
</reference>
<feature type="transmembrane region" description="Helical" evidence="1">
    <location>
        <begin position="385"/>
        <end position="405"/>
    </location>
</feature>
<dbReference type="InterPro" id="IPR002656">
    <property type="entry name" value="Acyl_transf_3_dom"/>
</dbReference>
<dbReference type="InterPro" id="IPR006621">
    <property type="entry name" value="Nose-resist-to-fluoxetine_N"/>
</dbReference>
<evidence type="ECO:0000313" key="4">
    <source>
        <dbReference type="Proteomes" id="UP000192578"/>
    </source>
</evidence>
<feature type="transmembrane region" description="Helical" evidence="1">
    <location>
        <begin position="465"/>
        <end position="482"/>
    </location>
</feature>
<comment type="caution">
    <text evidence="3">The sequence shown here is derived from an EMBL/GenBank/DDBJ whole genome shotgun (WGS) entry which is preliminary data.</text>
</comment>
<keyword evidence="1" id="KW-1133">Transmembrane helix</keyword>
<feature type="transmembrane region" description="Helical" evidence="1">
    <location>
        <begin position="637"/>
        <end position="661"/>
    </location>
</feature>
<name>A0A1W0WZU9_HYPEX</name>
<feature type="transmembrane region" description="Helical" evidence="1">
    <location>
        <begin position="747"/>
        <end position="769"/>
    </location>
</feature>
<keyword evidence="1" id="KW-0472">Membrane</keyword>
<feature type="transmembrane region" description="Helical" evidence="1">
    <location>
        <begin position="417"/>
        <end position="445"/>
    </location>
</feature>
<evidence type="ECO:0000259" key="2">
    <source>
        <dbReference type="SMART" id="SM00703"/>
    </source>
</evidence>
<sequence>MFPGLAFIFHSILAPNFYSRSRIVLAGAWEISFCSQRLTRGYKNAVLACRLPSRGLDRGGVQHGGVGALHSYQKVAQSWTAALLNWMTVQAAAGGSPSSSLLGAMKESVEAPAVNISGDCLSSLMTLYGFVDIKHPENTPEWLIRFVDAQPKPPSAILEGDITWLGAFHECMNISQYRNSSKPTPASKLLVGQYCLVSVGVEEPGNYSVAKIRVSELLQIPKALRAGVCVPDSCSANDVRGLFEIALAALVTKFPDLGHENLSITDVKCPARLIPMDGPAITVIVILVAFATIVLIASLYDVLTNGFFRHHSDPLERNMDSASNYTPLSDTNTSDTDLDFTKDGGRSVLGRVCISLSAISNTRKLFGCGLAPAVGELRWIHGVRVLSMVWIILGQSYALGLPVFNNLAMLPEAMKGLFAQIIVQSTFAVDTFLFLSGFLVSYRFLGELAAGFDCFRLIRFYLNRYLRLFPVYMIILGVYAALTKYISSGPLWPQDEAMLGNCSSLAWSNAFYINNYIQPEQMCMPWTWYIAVDFQLFAIAPLIVVALYVVWQAGVALCAVGVLAAVVAAGVISKVMGLPPSLVGFGSTDVSAFDQDLTIKYFTSYLITTYCRAAPYFIGILAAFFLRDPAAVRKLGFFAVICGWFVALLSIAVVVFGLVPGFNGYPLSVDAAAAFNSLSHVAWAVALAWIAYSCMTGAVKGVDRVLGWSMWRPLSTISYSVYLISPIIICIYYLSREETIRFSHWNTLVVFGGNLVISFVLGYVVYIFIEAPVRSLVQLLMRRPTARKYSVNDDSKI</sequence>
<feature type="transmembrane region" description="Helical" evidence="1">
    <location>
        <begin position="557"/>
        <end position="582"/>
    </location>
</feature>
<proteinExistence type="predicted"/>
<dbReference type="AlphaFoldDB" id="A0A1W0WZU9"/>
<dbReference type="InterPro" id="IPR052728">
    <property type="entry name" value="O2_lipid_transport_reg"/>
</dbReference>
<feature type="domain" description="Nose resistant-to-fluoxetine protein N-terminal" evidence="2">
    <location>
        <begin position="117"/>
        <end position="271"/>
    </location>
</feature>
<feature type="transmembrane region" description="Helical" evidence="1">
    <location>
        <begin position="280"/>
        <end position="303"/>
    </location>
</feature>
<feature type="transmembrane region" description="Helical" evidence="1">
    <location>
        <begin position="602"/>
        <end position="625"/>
    </location>
</feature>
<protein>
    <submittedName>
        <fullName evidence="3">Nose resistant to fluoxetine protein 6</fullName>
    </submittedName>
</protein>
<feature type="transmembrane region" description="Helical" evidence="1">
    <location>
        <begin position="681"/>
        <end position="702"/>
    </location>
</feature>
<evidence type="ECO:0000313" key="3">
    <source>
        <dbReference type="EMBL" id="OQV20744.1"/>
    </source>
</evidence>
<dbReference type="PANTHER" id="PTHR11161">
    <property type="entry name" value="O-ACYLTRANSFERASE"/>
    <property type="match status" value="1"/>
</dbReference>
<accession>A0A1W0WZU9</accession>
<organism evidence="3 4">
    <name type="scientific">Hypsibius exemplaris</name>
    <name type="common">Freshwater tardigrade</name>
    <dbReference type="NCBI Taxonomy" id="2072580"/>
    <lineage>
        <taxon>Eukaryota</taxon>
        <taxon>Metazoa</taxon>
        <taxon>Ecdysozoa</taxon>
        <taxon>Tardigrada</taxon>
        <taxon>Eutardigrada</taxon>
        <taxon>Parachela</taxon>
        <taxon>Hypsibioidea</taxon>
        <taxon>Hypsibiidae</taxon>
        <taxon>Hypsibius</taxon>
    </lineage>
</organism>
<evidence type="ECO:0000256" key="1">
    <source>
        <dbReference type="SAM" id="Phobius"/>
    </source>
</evidence>
<dbReference type="EMBL" id="MTYJ01000028">
    <property type="protein sequence ID" value="OQV20744.1"/>
    <property type="molecule type" value="Genomic_DNA"/>
</dbReference>
<dbReference type="SMART" id="SM00703">
    <property type="entry name" value="NRF"/>
    <property type="match status" value="1"/>
</dbReference>
<dbReference type="GO" id="GO:0016747">
    <property type="term" value="F:acyltransferase activity, transferring groups other than amino-acyl groups"/>
    <property type="evidence" value="ECO:0007669"/>
    <property type="project" value="InterPro"/>
</dbReference>
<dbReference type="Pfam" id="PF20146">
    <property type="entry name" value="NRF"/>
    <property type="match status" value="1"/>
</dbReference>
<keyword evidence="1" id="KW-0812">Transmembrane</keyword>